<protein>
    <submittedName>
        <fullName evidence="2">Uncharacterized protein</fullName>
    </submittedName>
</protein>
<keyword evidence="1" id="KW-0812">Transmembrane</keyword>
<evidence type="ECO:0000313" key="2">
    <source>
        <dbReference type="EMBL" id="MDN3689073.1"/>
    </source>
</evidence>
<gene>
    <name evidence="2" type="ORF">QWZ15_14635</name>
</gene>
<name>A0ABT8CBA3_9BACT</name>
<dbReference type="Proteomes" id="UP001236663">
    <property type="component" value="Unassembled WGS sequence"/>
</dbReference>
<accession>A0ABT8CBA3</accession>
<feature type="transmembrane region" description="Helical" evidence="1">
    <location>
        <begin position="12"/>
        <end position="35"/>
    </location>
</feature>
<organism evidence="2 3">
    <name type="scientific">Cyclobacterium jeungdonense</name>
    <dbReference type="NCBI Taxonomy" id="708087"/>
    <lineage>
        <taxon>Bacteria</taxon>
        <taxon>Pseudomonadati</taxon>
        <taxon>Bacteroidota</taxon>
        <taxon>Cytophagia</taxon>
        <taxon>Cytophagales</taxon>
        <taxon>Cyclobacteriaceae</taxon>
        <taxon>Cyclobacterium</taxon>
    </lineage>
</organism>
<comment type="caution">
    <text evidence="2">The sequence shown here is derived from an EMBL/GenBank/DDBJ whole genome shotgun (WGS) entry which is preliminary data.</text>
</comment>
<evidence type="ECO:0000256" key="1">
    <source>
        <dbReference type="SAM" id="Phobius"/>
    </source>
</evidence>
<evidence type="ECO:0000313" key="3">
    <source>
        <dbReference type="Proteomes" id="UP001236663"/>
    </source>
</evidence>
<proteinExistence type="predicted"/>
<dbReference type="EMBL" id="JAUFQS010000017">
    <property type="protein sequence ID" value="MDN3689073.1"/>
    <property type="molecule type" value="Genomic_DNA"/>
</dbReference>
<keyword evidence="1" id="KW-0472">Membrane</keyword>
<keyword evidence="3" id="KW-1185">Reference proteome</keyword>
<dbReference type="RefSeq" id="WP_163386542.1">
    <property type="nucleotide sequence ID" value="NZ_JAUFQS010000017.1"/>
</dbReference>
<keyword evidence="1" id="KW-1133">Transmembrane helix</keyword>
<sequence>MLQGHEFITPIQYGYLILAGILILMACIAGIIYIIRDIQASATDAPDYIAHWERLKTDKKTYYEPPFSEWIRSQMVKETLEEVSKEIEQELMRCAAEITDEMARNYTLTIPQENIAEGQSYDTSSEVEITYITPTSKPPFHWETFLDDLIKDCCTPGQIDRAKVLSAHFQTCPCGQLDPAIPRREDGEPGQPEDEELCMLGAEFWQAL</sequence>
<reference evidence="3" key="1">
    <citation type="journal article" date="2019" name="Int. J. Syst. Evol. Microbiol.">
        <title>The Global Catalogue of Microorganisms (GCM) 10K type strain sequencing project: providing services to taxonomists for standard genome sequencing and annotation.</title>
        <authorList>
            <consortium name="The Broad Institute Genomics Platform"/>
            <consortium name="The Broad Institute Genome Sequencing Center for Infectious Disease"/>
            <person name="Wu L."/>
            <person name="Ma J."/>
        </authorList>
    </citation>
    <scope>NUCLEOTIDE SEQUENCE [LARGE SCALE GENOMIC DNA]</scope>
    <source>
        <strain evidence="3">CECT 7706</strain>
    </source>
</reference>